<evidence type="ECO:0000313" key="1">
    <source>
        <dbReference type="EMBL" id="KAK2942544.1"/>
    </source>
</evidence>
<evidence type="ECO:0000313" key="2">
    <source>
        <dbReference type="Proteomes" id="UP001281761"/>
    </source>
</evidence>
<reference evidence="1 2" key="1">
    <citation type="journal article" date="2022" name="bioRxiv">
        <title>Genomics of Preaxostyla Flagellates Illuminates Evolutionary Transitions and the Path Towards Mitochondrial Loss.</title>
        <authorList>
            <person name="Novak L.V.F."/>
            <person name="Treitli S.C."/>
            <person name="Pyrih J."/>
            <person name="Halakuc P."/>
            <person name="Pipaliya S.V."/>
            <person name="Vacek V."/>
            <person name="Brzon O."/>
            <person name="Soukal P."/>
            <person name="Eme L."/>
            <person name="Dacks J.B."/>
            <person name="Karnkowska A."/>
            <person name="Elias M."/>
            <person name="Hampl V."/>
        </authorList>
    </citation>
    <scope>NUCLEOTIDE SEQUENCE [LARGE SCALE GENOMIC DNA]</scope>
    <source>
        <strain evidence="1">NAU3</strain>
        <tissue evidence="1">Gut</tissue>
    </source>
</reference>
<name>A0ABQ9WSR7_9EUKA</name>
<comment type="caution">
    <text evidence="1">The sequence shown here is derived from an EMBL/GenBank/DDBJ whole genome shotgun (WGS) entry which is preliminary data.</text>
</comment>
<gene>
    <name evidence="1" type="ORF">BLNAU_22531</name>
</gene>
<organism evidence="1 2">
    <name type="scientific">Blattamonas nauphoetae</name>
    <dbReference type="NCBI Taxonomy" id="2049346"/>
    <lineage>
        <taxon>Eukaryota</taxon>
        <taxon>Metamonada</taxon>
        <taxon>Preaxostyla</taxon>
        <taxon>Oxymonadida</taxon>
        <taxon>Blattamonas</taxon>
    </lineage>
</organism>
<keyword evidence="2" id="KW-1185">Reference proteome</keyword>
<sequence length="76" mass="8616">MDQFGFDRNTDKLSSLLPYHTEDEKAYSDKLDLILNAQINSTQLTKCDPAPSMLSGLIGFRDSYLLASHTTRPFNF</sequence>
<dbReference type="EMBL" id="JARBJD010000401">
    <property type="protein sequence ID" value="KAK2942544.1"/>
    <property type="molecule type" value="Genomic_DNA"/>
</dbReference>
<proteinExistence type="predicted"/>
<dbReference type="Proteomes" id="UP001281761">
    <property type="component" value="Unassembled WGS sequence"/>
</dbReference>
<protein>
    <submittedName>
        <fullName evidence="1">Uncharacterized protein</fullName>
    </submittedName>
</protein>
<accession>A0ABQ9WSR7</accession>